<comment type="subcellular location">
    <subcellularLocation>
        <location evidence="1">Secreted</location>
    </subcellularLocation>
</comment>
<reference evidence="6" key="3">
    <citation type="journal article" date="2013" name="Nucleic Acids Res.">
        <title>The genome of Anopheles darlingi, the main neotropical malaria vector.</title>
        <authorList>
            <person name="Marinotti O."/>
            <person name="Cerqueira G.C."/>
            <person name="de Almeida L.G."/>
            <person name="Ferro M.I."/>
            <person name="Loreto E.L."/>
            <person name="Zaha A."/>
            <person name="Teixeira S.M."/>
            <person name="Wespiser A.R."/>
            <person name="Almeida E Silva A."/>
            <person name="Schlindwein A.D."/>
            <person name="Pacheco A.C."/>
            <person name="Silva A.L."/>
            <person name="Graveley B.R."/>
            <person name="Walenz B.P."/>
            <person name="Lima Bde A."/>
            <person name="Ribeiro C.A."/>
            <person name="Nunes-Silva C.G."/>
            <person name="de Carvalho C.R."/>
            <person name="Soares C.M."/>
            <person name="de Menezes C.B."/>
            <person name="Matiolli C."/>
            <person name="Caffrey D."/>
            <person name="Araujo D.A."/>
            <person name="de Oliveira D.M."/>
            <person name="Golenbock D."/>
            <person name="Grisard E.C."/>
            <person name="Fantinatti-Garboggini F."/>
            <person name="de Carvalho F.M."/>
            <person name="Barcellos F.G."/>
            <person name="Prosdocimi F."/>
            <person name="May G."/>
            <person name="Azevedo Junior G.M."/>
            <person name="Guimaraes G.M."/>
            <person name="Goldman G.H."/>
            <person name="Padilha I.Q."/>
            <person name="Batista Jda S."/>
            <person name="Ferro J.A."/>
            <person name="Ribeiro J.M."/>
            <person name="Fietto J.L."/>
            <person name="Dabbas K.M."/>
            <person name="Cerdeira L."/>
            <person name="Agnez-Lima L.F."/>
            <person name="Brocchi M."/>
            <person name="de Carvalho M.O."/>
            <person name="Teixeira Mde M."/>
            <person name="Diniz Maia Mde M."/>
            <person name="Goldman M.H."/>
            <person name="Cruz Schneider M.P."/>
            <person name="Felipe M.S."/>
            <person name="Hungria M."/>
            <person name="Nicolas M.F."/>
            <person name="Pereira M."/>
            <person name="Montes M.A."/>
            <person name="Cantao M.E."/>
            <person name="Vincentz M."/>
            <person name="Rafael M.S."/>
            <person name="Silverman N."/>
            <person name="Stoco P.H."/>
            <person name="Souza R.C."/>
            <person name="Vicentini R."/>
            <person name="Gazzinelli R.T."/>
            <person name="Neves Rde O."/>
            <person name="Silva R."/>
            <person name="Astolfi-Filho S."/>
            <person name="Maciel T.E."/>
            <person name="Urmenyi T.P."/>
            <person name="Tadei W.P."/>
            <person name="Camargo E.P."/>
            <person name="de Vasconcelos A.T."/>
        </authorList>
    </citation>
    <scope>NUCLEOTIDE SEQUENCE</scope>
</reference>
<dbReference type="GO" id="GO:0005549">
    <property type="term" value="F:odorant binding"/>
    <property type="evidence" value="ECO:0007669"/>
    <property type="project" value="InterPro"/>
</dbReference>
<dbReference type="PANTHER" id="PTHR11857">
    <property type="entry name" value="ODORANT BINDING PROTEIN-RELATED"/>
    <property type="match status" value="1"/>
</dbReference>
<dbReference type="GO" id="GO:0007608">
    <property type="term" value="P:sensory perception of smell"/>
    <property type="evidence" value="ECO:0007669"/>
    <property type="project" value="TreeGrafter"/>
</dbReference>
<reference evidence="6" key="1">
    <citation type="journal article" date="2010" name="BMC Genomics">
        <title>Combination of measures distinguishes pre-miRNAs from other stem-loops in the genome of the newly sequenced Anopheles darlingi.</title>
        <authorList>
            <person name="Mendes N.D."/>
            <person name="Freitas A.T."/>
            <person name="Vasconcelos A.T."/>
            <person name="Sagot M.F."/>
        </authorList>
    </citation>
    <scope>NUCLEOTIDE SEQUENCE</scope>
</reference>
<evidence type="ECO:0000256" key="4">
    <source>
        <dbReference type="ARBA" id="ARBA00022729"/>
    </source>
</evidence>
<dbReference type="Pfam" id="PF01395">
    <property type="entry name" value="PBP_GOBP"/>
    <property type="match status" value="1"/>
</dbReference>
<comment type="caution">
    <text evidence="6">The sequence shown here is derived from an EMBL/GenBank/DDBJ whole genome shotgun (WGS) entry which is preliminary data.</text>
</comment>
<evidence type="ECO:0000256" key="1">
    <source>
        <dbReference type="ARBA" id="ARBA00004613"/>
    </source>
</evidence>
<keyword evidence="4" id="KW-0732">Signal</keyword>
<dbReference type="SUPFAM" id="SSF47565">
    <property type="entry name" value="Insect pheromone/odorant-binding proteins"/>
    <property type="match status" value="1"/>
</dbReference>
<dbReference type="CDD" id="cd23992">
    <property type="entry name" value="PBP_GOBP"/>
    <property type="match status" value="1"/>
</dbReference>
<evidence type="ECO:0000256" key="3">
    <source>
        <dbReference type="ARBA" id="ARBA00022525"/>
    </source>
</evidence>
<dbReference type="AlphaFoldDB" id="W5J7R9"/>
<dbReference type="GO" id="GO:0005615">
    <property type="term" value="C:extracellular space"/>
    <property type="evidence" value="ECO:0007669"/>
    <property type="project" value="TreeGrafter"/>
</dbReference>
<gene>
    <name evidence="6" type="ORF">AND_007879</name>
</gene>
<dbReference type="InterPro" id="IPR036728">
    <property type="entry name" value="PBP_GOBP_sf"/>
</dbReference>
<evidence type="ECO:0000256" key="2">
    <source>
        <dbReference type="ARBA" id="ARBA00008098"/>
    </source>
</evidence>
<dbReference type="SMR" id="W5J7R9"/>
<dbReference type="HOGENOM" id="CLU_1295366_0_0_1"/>
<dbReference type="InParanoid" id="W5J7R9"/>
<comment type="similarity">
    <text evidence="2">Belongs to the PBP/GOBP family.</text>
</comment>
<evidence type="ECO:0000256" key="5">
    <source>
        <dbReference type="ARBA" id="ARBA00023157"/>
    </source>
</evidence>
<keyword evidence="5" id="KW-1015">Disulfide bond</keyword>
<dbReference type="InterPro" id="IPR006170">
    <property type="entry name" value="PBP/GOBP"/>
</dbReference>
<protein>
    <submittedName>
        <fullName evidence="6">Odorant binding protein</fullName>
    </submittedName>
</protein>
<accession>W5J7R9</accession>
<dbReference type="PANTHER" id="PTHR11857:SF43">
    <property type="entry name" value="GEO07291P1-RELATED"/>
    <property type="match status" value="1"/>
</dbReference>
<organism evidence="6">
    <name type="scientific">Anopheles darlingi</name>
    <name type="common">Mosquito</name>
    <dbReference type="NCBI Taxonomy" id="43151"/>
    <lineage>
        <taxon>Eukaryota</taxon>
        <taxon>Metazoa</taxon>
        <taxon>Ecdysozoa</taxon>
        <taxon>Arthropoda</taxon>
        <taxon>Hexapoda</taxon>
        <taxon>Insecta</taxon>
        <taxon>Pterygota</taxon>
        <taxon>Neoptera</taxon>
        <taxon>Endopterygota</taxon>
        <taxon>Diptera</taxon>
        <taxon>Nematocera</taxon>
        <taxon>Culicoidea</taxon>
        <taxon>Culicidae</taxon>
        <taxon>Anophelinae</taxon>
        <taxon>Anopheles</taxon>
    </lineage>
</organism>
<dbReference type="VEuPathDB" id="VectorBase:ADAC007879"/>
<dbReference type="Gene3D" id="1.10.238.20">
    <property type="entry name" value="Pheromone/general odorant binding protein domain"/>
    <property type="match status" value="1"/>
</dbReference>
<evidence type="ECO:0000313" key="6">
    <source>
        <dbReference type="EMBL" id="ETN60507.1"/>
    </source>
</evidence>
<sequence length="213" mass="24123">MFLKAIKQELVPAERLINHGASGRSRWCRFRVCYVLRRIKAKRILDGASHSAANLWSRKILRHLYKRTSHRDFNMQSLRFVTVAILLLGIANTKAFFTEEQHEIAKNLADACEKELGLEVPADFVTKMRLADPSLDNEESKCTIQCMFAKVGFTDAETGVANRAVVAQKLSKGNPVEKAEQFADLCANNEGESKCDKAYSLHQCYHKNKSIFD</sequence>
<name>W5J7R9_ANODA</name>
<dbReference type="SMART" id="SM00708">
    <property type="entry name" value="PhBP"/>
    <property type="match status" value="1"/>
</dbReference>
<dbReference type="EMBL" id="ADMH02001920">
    <property type="protein sequence ID" value="ETN60507.1"/>
    <property type="molecule type" value="Genomic_DNA"/>
</dbReference>
<reference evidence="6" key="2">
    <citation type="submission" date="2010-05" db="EMBL/GenBank/DDBJ databases">
        <authorList>
            <person name="Almeida L.G."/>
            <person name="Nicolas M.F."/>
            <person name="Souza R.C."/>
            <person name="Vasconcelos A.T.R."/>
        </authorList>
    </citation>
    <scope>NUCLEOTIDE SEQUENCE</scope>
</reference>
<dbReference type="eggNOG" id="ENOG502R0YE">
    <property type="taxonomic scope" value="Eukaryota"/>
</dbReference>
<keyword evidence="3" id="KW-0964">Secreted</keyword>
<proteinExistence type="inferred from homology"/>